<sequence>MVVPIYKKWEASSARIQIVQREKIIQLIAFFSDFQHGTCMNFVLKGTDQIESFTRSGKFGIRIIDAKFALPSKEESAASGFVCLDMPEYPIEHDDIAIAFDKEPG</sequence>
<proteinExistence type="predicted"/>
<keyword evidence="3" id="KW-1185">Reference proteome</keyword>
<comment type="caution">
    <text evidence="2">The sequence shown here is derived from an EMBL/GenBank/DDBJ whole genome shotgun (WGS) entry which is preliminary data.</text>
</comment>
<dbReference type="RefSeq" id="XP_056788550.1">
    <property type="nucleotide sequence ID" value="XM_056936615.1"/>
</dbReference>
<accession>A0A9W9X2M8</accession>
<name>A0A9W9X2M8_9EURO</name>
<dbReference type="Proteomes" id="UP001148312">
    <property type="component" value="Unassembled WGS sequence"/>
</dbReference>
<dbReference type="GeneID" id="81626864"/>
<evidence type="ECO:0000259" key="1">
    <source>
        <dbReference type="Pfam" id="PF24589"/>
    </source>
</evidence>
<dbReference type="EMBL" id="JAPWDQ010000009">
    <property type="protein sequence ID" value="KAJ5481120.1"/>
    <property type="molecule type" value="Genomic_DNA"/>
</dbReference>
<dbReference type="InterPro" id="IPR056033">
    <property type="entry name" value="DUF7614"/>
</dbReference>
<gene>
    <name evidence="2" type="ORF">N7539_007014</name>
</gene>
<evidence type="ECO:0000313" key="3">
    <source>
        <dbReference type="Proteomes" id="UP001148312"/>
    </source>
</evidence>
<feature type="domain" description="DUF7614" evidence="1">
    <location>
        <begin position="1"/>
        <end position="103"/>
    </location>
</feature>
<reference evidence="2" key="1">
    <citation type="submission" date="2022-12" db="EMBL/GenBank/DDBJ databases">
        <authorList>
            <person name="Petersen C."/>
        </authorList>
    </citation>
    <scope>NUCLEOTIDE SEQUENCE</scope>
    <source>
        <strain evidence="2">IBT 30728</strain>
    </source>
</reference>
<protein>
    <recommendedName>
        <fullName evidence="1">DUF7614 domain-containing protein</fullName>
    </recommendedName>
</protein>
<organism evidence="2 3">
    <name type="scientific">Penicillium diatomitis</name>
    <dbReference type="NCBI Taxonomy" id="2819901"/>
    <lineage>
        <taxon>Eukaryota</taxon>
        <taxon>Fungi</taxon>
        <taxon>Dikarya</taxon>
        <taxon>Ascomycota</taxon>
        <taxon>Pezizomycotina</taxon>
        <taxon>Eurotiomycetes</taxon>
        <taxon>Eurotiomycetidae</taxon>
        <taxon>Eurotiales</taxon>
        <taxon>Aspergillaceae</taxon>
        <taxon>Penicillium</taxon>
    </lineage>
</organism>
<dbReference type="Pfam" id="PF24589">
    <property type="entry name" value="DUF7614"/>
    <property type="match status" value="1"/>
</dbReference>
<evidence type="ECO:0000313" key="2">
    <source>
        <dbReference type="EMBL" id="KAJ5481120.1"/>
    </source>
</evidence>
<reference evidence="2" key="2">
    <citation type="journal article" date="2023" name="IMA Fungus">
        <title>Comparative genomic study of the Penicillium genus elucidates a diverse pangenome and 15 lateral gene transfer events.</title>
        <authorList>
            <person name="Petersen C."/>
            <person name="Sorensen T."/>
            <person name="Nielsen M.R."/>
            <person name="Sondergaard T.E."/>
            <person name="Sorensen J.L."/>
            <person name="Fitzpatrick D.A."/>
            <person name="Frisvad J.C."/>
            <person name="Nielsen K.L."/>
        </authorList>
    </citation>
    <scope>NUCLEOTIDE SEQUENCE</scope>
    <source>
        <strain evidence="2">IBT 30728</strain>
    </source>
</reference>
<dbReference type="AlphaFoldDB" id="A0A9W9X2M8"/>